<sequence>ELICIPDLIYKGCSIKDIIIDKGHSLLAHLESWKMLMCSVTGRMQMKQVSRLSI</sequence>
<reference evidence="1" key="1">
    <citation type="submission" date="2023-06" db="EMBL/GenBank/DDBJ databases">
        <authorList>
            <consortium name="Lawrence Berkeley National Laboratory"/>
            <person name="Ahrendt S."/>
            <person name="Sahu N."/>
            <person name="Indic B."/>
            <person name="Wong-Bajracharya J."/>
            <person name="Merenyi Z."/>
            <person name="Ke H.-M."/>
            <person name="Monk M."/>
            <person name="Kocsube S."/>
            <person name="Drula E."/>
            <person name="Lipzen A."/>
            <person name="Balint B."/>
            <person name="Henrissat B."/>
            <person name="Andreopoulos B."/>
            <person name="Martin F.M."/>
            <person name="Harder C.B."/>
            <person name="Rigling D."/>
            <person name="Ford K.L."/>
            <person name="Foster G.D."/>
            <person name="Pangilinan J."/>
            <person name="Papanicolaou A."/>
            <person name="Barry K."/>
            <person name="LaButti K."/>
            <person name="Viragh M."/>
            <person name="Koriabine M."/>
            <person name="Yan M."/>
            <person name="Riley R."/>
            <person name="Champramary S."/>
            <person name="Plett K.L."/>
            <person name="Tsai I.J."/>
            <person name="Slot J."/>
            <person name="Sipos G."/>
            <person name="Plett J."/>
            <person name="Nagy L.G."/>
            <person name="Grigoriev I.V."/>
        </authorList>
    </citation>
    <scope>NUCLEOTIDE SEQUENCE</scope>
    <source>
        <strain evidence="1">FPL87.14</strain>
    </source>
</reference>
<protein>
    <submittedName>
        <fullName evidence="1">Uncharacterized protein</fullName>
    </submittedName>
</protein>
<comment type="caution">
    <text evidence="1">The sequence shown here is derived from an EMBL/GenBank/DDBJ whole genome shotgun (WGS) entry which is preliminary data.</text>
</comment>
<keyword evidence="2" id="KW-1185">Reference proteome</keyword>
<dbReference type="Proteomes" id="UP001175226">
    <property type="component" value="Unassembled WGS sequence"/>
</dbReference>
<proteinExistence type="predicted"/>
<dbReference type="AlphaFoldDB" id="A0AA39MDZ3"/>
<accession>A0AA39MDZ3</accession>
<feature type="non-terminal residue" evidence="1">
    <location>
        <position position="1"/>
    </location>
</feature>
<organism evidence="1 2">
    <name type="scientific">Armillaria borealis</name>
    <dbReference type="NCBI Taxonomy" id="47425"/>
    <lineage>
        <taxon>Eukaryota</taxon>
        <taxon>Fungi</taxon>
        <taxon>Dikarya</taxon>
        <taxon>Basidiomycota</taxon>
        <taxon>Agaricomycotina</taxon>
        <taxon>Agaricomycetes</taxon>
        <taxon>Agaricomycetidae</taxon>
        <taxon>Agaricales</taxon>
        <taxon>Marasmiineae</taxon>
        <taxon>Physalacriaceae</taxon>
        <taxon>Armillaria</taxon>
    </lineage>
</organism>
<evidence type="ECO:0000313" key="2">
    <source>
        <dbReference type="Proteomes" id="UP001175226"/>
    </source>
</evidence>
<dbReference type="EMBL" id="JAUEPT010000163">
    <property type="protein sequence ID" value="KAK0430234.1"/>
    <property type="molecule type" value="Genomic_DNA"/>
</dbReference>
<evidence type="ECO:0000313" key="1">
    <source>
        <dbReference type="EMBL" id="KAK0430234.1"/>
    </source>
</evidence>
<gene>
    <name evidence="1" type="ORF">EV421DRAFT_1721842</name>
</gene>
<name>A0AA39MDZ3_9AGAR</name>